<keyword evidence="5" id="KW-1015">Disulfide bond</keyword>
<dbReference type="SUPFAM" id="SSF52833">
    <property type="entry name" value="Thioredoxin-like"/>
    <property type="match status" value="1"/>
</dbReference>
<evidence type="ECO:0000256" key="1">
    <source>
        <dbReference type="ARBA" id="ARBA00004418"/>
    </source>
</evidence>
<feature type="domain" description="Thioredoxin-like fold" evidence="9">
    <location>
        <begin position="108"/>
        <end position="231"/>
    </location>
</feature>
<dbReference type="InterPro" id="IPR033954">
    <property type="entry name" value="DiS-bond_Isoase_DsbC/G"/>
</dbReference>
<comment type="caution">
    <text evidence="10">The sequence shown here is derived from an EMBL/GenBank/DDBJ whole genome shotgun (WGS) entry which is preliminary data.</text>
</comment>
<dbReference type="InterPro" id="IPR012336">
    <property type="entry name" value="Thioredoxin-like_fold"/>
</dbReference>
<evidence type="ECO:0000256" key="5">
    <source>
        <dbReference type="ARBA" id="ARBA00023157"/>
    </source>
</evidence>
<dbReference type="GO" id="GO:0016853">
    <property type="term" value="F:isomerase activity"/>
    <property type="evidence" value="ECO:0007669"/>
    <property type="project" value="UniProtKB-KW"/>
</dbReference>
<reference evidence="10 11" key="1">
    <citation type="submission" date="2017-07" db="EMBL/GenBank/DDBJ databases">
        <title>blaIMP-27 on transferable plasmids in Proteus mirabilis and Providencia rettgeri.</title>
        <authorList>
            <person name="Potter R."/>
        </authorList>
    </citation>
    <scope>NUCLEOTIDE SEQUENCE [LARGE SCALE GENOMIC DNA]</scope>
    <source>
        <strain evidence="10 11">PR1</strain>
    </source>
</reference>
<accession>A0A264VM16</accession>
<comment type="function">
    <text evidence="7">Required for disulfide bond formation in some periplasmic proteins. Acts by transferring its disulfide bond to other proteins and is reduced in the process.</text>
</comment>
<dbReference type="Gene3D" id="3.40.30.10">
    <property type="entry name" value="Glutaredoxin"/>
    <property type="match status" value="1"/>
</dbReference>
<evidence type="ECO:0000256" key="6">
    <source>
        <dbReference type="ARBA" id="ARBA00023284"/>
    </source>
</evidence>
<keyword evidence="10" id="KW-0413">Isomerase</keyword>
<feature type="chain" id="PRO_5011823040" description="Thiol:disulfide interchange protein" evidence="7">
    <location>
        <begin position="23"/>
        <end position="234"/>
    </location>
</feature>
<dbReference type="GO" id="GO:0042597">
    <property type="term" value="C:periplasmic space"/>
    <property type="evidence" value="ECO:0007669"/>
    <property type="project" value="UniProtKB-SubCell"/>
</dbReference>
<dbReference type="NCBIfam" id="NF008129">
    <property type="entry name" value="PRK10877.1"/>
    <property type="match status" value="1"/>
</dbReference>
<dbReference type="Gene3D" id="3.10.450.70">
    <property type="entry name" value="Disulphide bond isomerase, DsbC/G, N-terminal"/>
    <property type="match status" value="1"/>
</dbReference>
<dbReference type="Pfam" id="PF13098">
    <property type="entry name" value="Thioredoxin_2"/>
    <property type="match status" value="1"/>
</dbReference>
<gene>
    <name evidence="10" type="ORF">CHI95_22440</name>
</gene>
<keyword evidence="4 7" id="KW-0574">Periplasm</keyword>
<name>A0A264VM16_PRORE</name>
<organism evidence="10 11">
    <name type="scientific">Providencia rettgeri</name>
    <dbReference type="NCBI Taxonomy" id="587"/>
    <lineage>
        <taxon>Bacteria</taxon>
        <taxon>Pseudomonadati</taxon>
        <taxon>Pseudomonadota</taxon>
        <taxon>Gammaproteobacteria</taxon>
        <taxon>Enterobacterales</taxon>
        <taxon>Morganellaceae</taxon>
        <taxon>Providencia</taxon>
    </lineage>
</organism>
<dbReference type="Pfam" id="PF10411">
    <property type="entry name" value="DsbC_N"/>
    <property type="match status" value="1"/>
</dbReference>
<dbReference type="STRING" id="587.RB151_029970"/>
<dbReference type="Proteomes" id="UP000216001">
    <property type="component" value="Unassembled WGS sequence"/>
</dbReference>
<dbReference type="InterPro" id="IPR036249">
    <property type="entry name" value="Thioredoxin-like_sf"/>
</dbReference>
<evidence type="ECO:0000256" key="7">
    <source>
        <dbReference type="RuleBase" id="RU364038"/>
    </source>
</evidence>
<evidence type="ECO:0000259" key="9">
    <source>
        <dbReference type="Pfam" id="PF13098"/>
    </source>
</evidence>
<evidence type="ECO:0000256" key="2">
    <source>
        <dbReference type="ARBA" id="ARBA00009813"/>
    </source>
</evidence>
<evidence type="ECO:0000313" key="10">
    <source>
        <dbReference type="EMBL" id="OZS72374.1"/>
    </source>
</evidence>
<keyword evidence="3 7" id="KW-0732">Signal</keyword>
<dbReference type="CDD" id="cd03020">
    <property type="entry name" value="DsbA_DsbC_DsbG"/>
    <property type="match status" value="1"/>
</dbReference>
<evidence type="ECO:0000313" key="11">
    <source>
        <dbReference type="Proteomes" id="UP000216001"/>
    </source>
</evidence>
<comment type="subcellular location">
    <subcellularLocation>
        <location evidence="1 7">Periplasm</location>
    </subcellularLocation>
</comment>
<dbReference type="RefSeq" id="WP_094963005.1">
    <property type="nucleotide sequence ID" value="NZ_JAFJXK010000144.1"/>
</dbReference>
<dbReference type="SUPFAM" id="SSF54423">
    <property type="entry name" value="DsbC/DsbG N-terminal domain-like"/>
    <property type="match status" value="1"/>
</dbReference>
<keyword evidence="6 7" id="KW-0676">Redox-active center</keyword>
<evidence type="ECO:0000256" key="4">
    <source>
        <dbReference type="ARBA" id="ARBA00022764"/>
    </source>
</evidence>
<dbReference type="AlphaFoldDB" id="A0A264VM16"/>
<dbReference type="InterPro" id="IPR018950">
    <property type="entry name" value="DiS-bond_isomerase_DsbC/G_N"/>
</dbReference>
<dbReference type="InterPro" id="IPR051470">
    <property type="entry name" value="Thiol:disulfide_interchange"/>
</dbReference>
<dbReference type="EMBL" id="NOWC01000039">
    <property type="protein sequence ID" value="OZS72374.1"/>
    <property type="molecule type" value="Genomic_DNA"/>
</dbReference>
<evidence type="ECO:0000259" key="8">
    <source>
        <dbReference type="Pfam" id="PF10411"/>
    </source>
</evidence>
<evidence type="ECO:0000256" key="3">
    <source>
        <dbReference type="ARBA" id="ARBA00022729"/>
    </source>
</evidence>
<proteinExistence type="inferred from homology"/>
<comment type="similarity">
    <text evidence="2 7">Belongs to the thioredoxin family. DsbC subfamily.</text>
</comment>
<dbReference type="PANTHER" id="PTHR35272">
    <property type="entry name" value="THIOL:DISULFIDE INTERCHANGE PROTEIN DSBC-RELATED"/>
    <property type="match status" value="1"/>
</dbReference>
<protein>
    <recommendedName>
        <fullName evidence="7">Thiol:disulfide interchange protein</fullName>
    </recommendedName>
</protein>
<feature type="signal peptide" evidence="7">
    <location>
        <begin position="1"/>
        <end position="22"/>
    </location>
</feature>
<sequence>MKRKLLLLAAACIATVTSTVYGATEEKVIRDTLEKYNMVVEVIKPSPIVGLNVVETTTGVVYITDDGKYLLQGPIYDMSGKNPVNISNQPLMKKVEALKDEMIIFTAPQEKHVVTVFTDISCGYCKKLHESVGELNSQGVTVRYLAYPRQGADSDVGKKMASIWCNGLQQKALTQAFKGEEVAMIEDCKIDLSKHMSVGNLFKVTGTPAIILPDGQLLPGYMKPDALVQLLNEK</sequence>
<feature type="domain" description="Disulphide bond isomerase DsbC/G N-terminal" evidence="8">
    <location>
        <begin position="24"/>
        <end position="83"/>
    </location>
</feature>
<dbReference type="PANTHER" id="PTHR35272:SF3">
    <property type="entry name" value="THIOL:DISULFIDE INTERCHANGE PROTEIN DSBC"/>
    <property type="match status" value="1"/>
</dbReference>
<dbReference type="InterPro" id="IPR009094">
    <property type="entry name" value="DiS-bond_isomerase_DsbC/G_N_sf"/>
</dbReference>